<dbReference type="InterPro" id="IPR036249">
    <property type="entry name" value="Thioredoxin-like_sf"/>
</dbReference>
<keyword evidence="1" id="KW-0575">Peroxidase</keyword>
<dbReference type="Proteomes" id="UP000533637">
    <property type="component" value="Unassembled WGS sequence"/>
</dbReference>
<comment type="caution">
    <text evidence="1">The sequence shown here is derived from an EMBL/GenBank/DDBJ whole genome shotgun (WGS) entry which is preliminary data.</text>
</comment>
<dbReference type="PROSITE" id="PS51257">
    <property type="entry name" value="PROKAR_LIPOPROTEIN"/>
    <property type="match status" value="1"/>
</dbReference>
<dbReference type="Gene3D" id="3.40.30.10">
    <property type="entry name" value="Glutaredoxin"/>
    <property type="match status" value="1"/>
</dbReference>
<reference evidence="1 2" key="1">
    <citation type="submission" date="2020-08" db="EMBL/GenBank/DDBJ databases">
        <title>Genomic Encyclopedia of Type Strains, Phase IV (KMG-IV): sequencing the most valuable type-strain genomes for metagenomic binning, comparative biology and taxonomic classification.</title>
        <authorList>
            <person name="Goeker M."/>
        </authorList>
    </citation>
    <scope>NUCLEOTIDE SEQUENCE [LARGE SCALE GENOMIC DNA]</scope>
    <source>
        <strain evidence="1 2">DSM 102983</strain>
    </source>
</reference>
<name>A0ABR6KHM5_9BACT</name>
<dbReference type="GO" id="GO:0004601">
    <property type="term" value="F:peroxidase activity"/>
    <property type="evidence" value="ECO:0007669"/>
    <property type="project" value="UniProtKB-KW"/>
</dbReference>
<dbReference type="Gene3D" id="2.60.40.10">
    <property type="entry name" value="Immunoglobulins"/>
    <property type="match status" value="1"/>
</dbReference>
<dbReference type="InterPro" id="IPR013783">
    <property type="entry name" value="Ig-like_fold"/>
</dbReference>
<dbReference type="InterPro" id="IPR011467">
    <property type="entry name" value="DUF1573"/>
</dbReference>
<dbReference type="PANTHER" id="PTHR37833:SF1">
    <property type="entry name" value="SIGNAL PEPTIDE PROTEIN"/>
    <property type="match status" value="1"/>
</dbReference>
<evidence type="ECO:0000313" key="2">
    <source>
        <dbReference type="Proteomes" id="UP000533637"/>
    </source>
</evidence>
<keyword evidence="2" id="KW-1185">Reference proteome</keyword>
<gene>
    <name evidence="1" type="ORF">GGQ57_000197</name>
</gene>
<evidence type="ECO:0000313" key="1">
    <source>
        <dbReference type="EMBL" id="MBB4620323.1"/>
    </source>
</evidence>
<dbReference type="Pfam" id="PF07610">
    <property type="entry name" value="DUF1573"/>
    <property type="match status" value="1"/>
</dbReference>
<organism evidence="1 2">
    <name type="scientific">Parabacteroides faecis</name>
    <dbReference type="NCBI Taxonomy" id="1217282"/>
    <lineage>
        <taxon>Bacteria</taxon>
        <taxon>Pseudomonadati</taxon>
        <taxon>Bacteroidota</taxon>
        <taxon>Bacteroidia</taxon>
        <taxon>Bacteroidales</taxon>
        <taxon>Tannerellaceae</taxon>
        <taxon>Parabacteroides</taxon>
    </lineage>
</organism>
<dbReference type="RefSeq" id="WP_183668358.1">
    <property type="nucleotide sequence ID" value="NZ_BMPB01000006.1"/>
</dbReference>
<keyword evidence="1" id="KW-0560">Oxidoreductase</keyword>
<accession>A0ABR6KHM5</accession>
<dbReference type="EMBL" id="JACHOC010000001">
    <property type="protein sequence ID" value="MBB4620323.1"/>
    <property type="molecule type" value="Genomic_DNA"/>
</dbReference>
<proteinExistence type="predicted"/>
<dbReference type="PANTHER" id="PTHR37833">
    <property type="entry name" value="LIPOPROTEIN-RELATED"/>
    <property type="match status" value="1"/>
</dbReference>
<sequence>MKILYIGILFLFFSCNVSNNKKEITNLINEWNEKEIIFPTNYIDFISSNKELSVDSSLSNYKILIYIDSIGCSSCKLQLNEWKIFMKQVDSLTNNHVKFLFILHPKEIREIKVQAKINKFNYPLYFDKNDELNKLNKFPSDIAFHTFLLDRENKVILLGNPVSNPKIKELYINKILNKGNIQIDKTEIEVDNLNIDFGKFNWNKPQERTIHIKNTGKNNLTILDIASSCGCTVPEYDLKTVPSGEIINLKITFTAERPEYFERNVIIHCNTKESPIEIKLKGNAI</sequence>
<protein>
    <submittedName>
        <fullName evidence="1">Glutathione peroxidase-family protein</fullName>
    </submittedName>
</protein>
<dbReference type="SUPFAM" id="SSF52833">
    <property type="entry name" value="Thioredoxin-like"/>
    <property type="match status" value="1"/>
</dbReference>